<dbReference type="EMBL" id="JAODIR010000035">
    <property type="protein sequence ID" value="MDD2168391.1"/>
    <property type="molecule type" value="Genomic_DNA"/>
</dbReference>
<evidence type="ECO:0000313" key="1">
    <source>
        <dbReference type="EMBL" id="MDD2168391.1"/>
    </source>
</evidence>
<organism evidence="1 2">
    <name type="scientific">Glaesserella parasuis</name>
    <name type="common">Haemophilus parasuis</name>
    <dbReference type="NCBI Taxonomy" id="738"/>
    <lineage>
        <taxon>Bacteria</taxon>
        <taxon>Pseudomonadati</taxon>
        <taxon>Pseudomonadota</taxon>
        <taxon>Gammaproteobacteria</taxon>
        <taxon>Pasteurellales</taxon>
        <taxon>Pasteurellaceae</taxon>
        <taxon>Glaesserella</taxon>
    </lineage>
</organism>
<sequence>MNSEHGHWHSRSGDLLISAKVLWDNLNRKPFCWNVYKMLMGMAFELLIKSILKQKNIDFEYTHKLRGLAIQAGIKLSEEEFNLLDILSEYTLWAGKYPVPKNDEFFKKHYENEQNQLYDEYQKVSDISLVTYNGKLDFDYLHKIWSKISEHYEI</sequence>
<reference evidence="1" key="1">
    <citation type="submission" date="2022-09" db="EMBL/GenBank/DDBJ databases">
        <title>Molecular characterization of Glaesserella parasuis strains circulating in commercial swine farms using whole-genome sequencing.</title>
        <authorList>
            <person name="Mugabi R."/>
            <person name="Clavijo M."/>
            <person name="Li G."/>
        </authorList>
    </citation>
    <scope>NUCLEOTIDE SEQUENCE</scope>
    <source>
        <strain evidence="1">0435-53</strain>
    </source>
</reference>
<accession>A0AA42JD23</accession>
<dbReference type="AlphaFoldDB" id="A0AA42JD23"/>
<dbReference type="RefSeq" id="WP_075606708.1">
    <property type="nucleotide sequence ID" value="NZ_JARUTF010000064.1"/>
</dbReference>
<dbReference type="Proteomes" id="UP001148834">
    <property type="component" value="Unassembled WGS sequence"/>
</dbReference>
<gene>
    <name evidence="1" type="ORF">N5925_07265</name>
</gene>
<protein>
    <submittedName>
        <fullName evidence="1">HEPN domain-containing protein</fullName>
    </submittedName>
</protein>
<evidence type="ECO:0000313" key="2">
    <source>
        <dbReference type="Proteomes" id="UP001148834"/>
    </source>
</evidence>
<proteinExistence type="predicted"/>
<name>A0AA42JD23_GLAPU</name>
<comment type="caution">
    <text evidence="1">The sequence shown here is derived from an EMBL/GenBank/DDBJ whole genome shotgun (WGS) entry which is preliminary data.</text>
</comment>